<dbReference type="Proteomes" id="UP000188912">
    <property type="component" value="Chromosome"/>
</dbReference>
<evidence type="ECO:0000313" key="6">
    <source>
        <dbReference type="Proteomes" id="UP000188912"/>
    </source>
</evidence>
<dbReference type="PANTHER" id="PTHR13887">
    <property type="entry name" value="GLUTATHIONE S-TRANSFERASE KAPPA"/>
    <property type="match status" value="1"/>
</dbReference>
<dbReference type="PROSITE" id="PS51352">
    <property type="entry name" value="THIOREDOXIN_2"/>
    <property type="match status" value="1"/>
</dbReference>
<evidence type="ECO:0000259" key="4">
    <source>
        <dbReference type="PROSITE" id="PS51352"/>
    </source>
</evidence>
<name>A0A1U9JW16_9HYPH</name>
<reference evidence="5 6" key="2">
    <citation type="journal article" date="2016" name="Sci. Rep.">
        <title>The genome of Rhizobiales bacteria in predatory ants reveals urease gene functions but no genes for nitrogen fixation.</title>
        <authorList>
            <person name="Neuvonen M.M."/>
            <person name="Tamarit D."/>
            <person name="Naslund K."/>
            <person name="Liebig J."/>
            <person name="Feldhaar H."/>
            <person name="Moran N.A."/>
            <person name="Guy L."/>
            <person name="Andersson S.G."/>
        </authorList>
    </citation>
    <scope>NUCLEOTIDE SEQUENCE [LARGE SCALE GENOMIC DNA]</scope>
    <source>
        <strain evidence="5 6">Hsal</strain>
    </source>
</reference>
<dbReference type="Gene3D" id="3.40.30.10">
    <property type="entry name" value="Glutaredoxin"/>
    <property type="match status" value="1"/>
</dbReference>
<reference evidence="5 6" key="1">
    <citation type="journal article" date="2010" name="Science">
        <title>Genomic comparison of the ants Camponotus floridanus and Harpegnathos saltator.</title>
        <authorList>
            <person name="Bonasio R."/>
            <person name="Zhang G."/>
            <person name="Ye C."/>
            <person name="Mutti N.S."/>
            <person name="Fang X."/>
            <person name="Qin N."/>
            <person name="Donahue G."/>
            <person name="Yang P."/>
            <person name="Li Q."/>
            <person name="Li C."/>
            <person name="Zhang P."/>
            <person name="Huang Z."/>
            <person name="Berger S.L."/>
            <person name="Reinberg D."/>
            <person name="Wang J."/>
            <person name="Liebig J."/>
        </authorList>
    </citation>
    <scope>NUCLEOTIDE SEQUENCE [LARGE SCALE GENOMIC DNA]</scope>
    <source>
        <strain evidence="5 6">Hsal</strain>
    </source>
</reference>
<dbReference type="InterPro" id="IPR012336">
    <property type="entry name" value="Thioredoxin-like_fold"/>
</dbReference>
<dbReference type="STRING" id="1902579.BHV28_13940"/>
<organism evidence="5 6">
    <name type="scientific">Candidatus Tokpelaia hoelldobleri</name>
    <dbReference type="NCBI Taxonomy" id="1902579"/>
    <lineage>
        <taxon>Bacteria</taxon>
        <taxon>Pseudomonadati</taxon>
        <taxon>Pseudomonadota</taxon>
        <taxon>Alphaproteobacteria</taxon>
        <taxon>Hyphomicrobiales</taxon>
        <taxon>Candidatus Tokpelaia</taxon>
    </lineage>
</organism>
<dbReference type="SUPFAM" id="SSF52833">
    <property type="entry name" value="Thioredoxin-like"/>
    <property type="match status" value="1"/>
</dbReference>
<comment type="similarity">
    <text evidence="2">Belongs to the thioredoxin family. DsbA subfamily.</text>
</comment>
<protein>
    <submittedName>
        <fullName evidence="5">DSBA oxidoreductase</fullName>
    </submittedName>
</protein>
<feature type="signal peptide" evidence="3">
    <location>
        <begin position="1"/>
        <end position="27"/>
    </location>
</feature>
<keyword evidence="6" id="KW-1185">Reference proteome</keyword>
<accession>A0A1U9JW16</accession>
<keyword evidence="3" id="KW-0732">Signal</keyword>
<dbReference type="EMBL" id="CP017315">
    <property type="protein sequence ID" value="AQS42077.1"/>
    <property type="molecule type" value="Genomic_DNA"/>
</dbReference>
<evidence type="ECO:0000256" key="1">
    <source>
        <dbReference type="ARBA" id="ARBA00003565"/>
    </source>
</evidence>
<feature type="domain" description="Thioredoxin" evidence="4">
    <location>
        <begin position="19"/>
        <end position="218"/>
    </location>
</feature>
<dbReference type="PANTHER" id="PTHR13887:SF56">
    <property type="entry name" value="THIOREDOXIN-LIKE REDUCTASE RV2466C"/>
    <property type="match status" value="1"/>
</dbReference>
<evidence type="ECO:0000256" key="2">
    <source>
        <dbReference type="ARBA" id="ARBA00005791"/>
    </source>
</evidence>
<proteinExistence type="inferred from homology"/>
<dbReference type="Pfam" id="PF13462">
    <property type="entry name" value="Thioredoxin_4"/>
    <property type="match status" value="1"/>
</dbReference>
<dbReference type="InterPro" id="IPR036249">
    <property type="entry name" value="Thioredoxin-like_sf"/>
</dbReference>
<feature type="chain" id="PRO_5013228192" evidence="3">
    <location>
        <begin position="28"/>
        <end position="218"/>
    </location>
</feature>
<evidence type="ECO:0000313" key="5">
    <source>
        <dbReference type="EMBL" id="AQS42077.1"/>
    </source>
</evidence>
<dbReference type="KEGG" id="thd:BHV28_13940"/>
<evidence type="ECO:0000256" key="3">
    <source>
        <dbReference type="SAM" id="SignalP"/>
    </source>
</evidence>
<dbReference type="AlphaFoldDB" id="A0A1U9JW16"/>
<gene>
    <name evidence="5" type="ORF">BHV28_13940</name>
</gene>
<comment type="function">
    <text evidence="1">May be required for disulfide bond formation in some proteins.</text>
</comment>
<dbReference type="InterPro" id="IPR013766">
    <property type="entry name" value="Thioredoxin_domain"/>
</dbReference>
<sequence length="218" mass="23540">MKYWIKRKTIFSLVAACGLAFAAPVMAQTAPETTNVDVAKLMQPGKLKDMSEGRADAPVTIVEYASLTCGHCASFYSATLPEIRKKYIDTGKVRLVFREIVFAQDKRSLAAVTLARCLPAGRYFPMVGTLFEKQQSWAFAANGASEALLGIASLAGLDKDGVKACLGNQQLVNDILANTKQATDEFGIRATPTFFINGTKYEGALTAGEMSAIIDRLL</sequence>